<keyword evidence="4" id="KW-0223">Dioxygenase</keyword>
<dbReference type="SUPFAM" id="SSF51197">
    <property type="entry name" value="Clavaminate synthase-like"/>
    <property type="match status" value="1"/>
</dbReference>
<evidence type="ECO:0000256" key="2">
    <source>
        <dbReference type="ARBA" id="ARBA00022723"/>
    </source>
</evidence>
<evidence type="ECO:0000256" key="9">
    <source>
        <dbReference type="ARBA" id="ARBA00023242"/>
    </source>
</evidence>
<dbReference type="SMART" id="SM00558">
    <property type="entry name" value="JmjC"/>
    <property type="match status" value="1"/>
</dbReference>
<evidence type="ECO:0000256" key="7">
    <source>
        <dbReference type="ARBA" id="ARBA00023015"/>
    </source>
</evidence>
<evidence type="ECO:0000256" key="10">
    <source>
        <dbReference type="SAM" id="MobiDB-lite"/>
    </source>
</evidence>
<dbReference type="PROSITE" id="PS51184">
    <property type="entry name" value="JMJC"/>
    <property type="match status" value="1"/>
</dbReference>
<keyword evidence="7" id="KW-0805">Transcription regulation</keyword>
<dbReference type="EMBL" id="BRYB01000857">
    <property type="protein sequence ID" value="GMI39104.1"/>
    <property type="molecule type" value="Genomic_DNA"/>
</dbReference>
<feature type="compositionally biased region" description="Basic and acidic residues" evidence="10">
    <location>
        <begin position="454"/>
        <end position="471"/>
    </location>
</feature>
<keyword evidence="5" id="KW-0560">Oxidoreductase</keyword>
<dbReference type="Gene3D" id="2.60.120.650">
    <property type="entry name" value="Cupin"/>
    <property type="match status" value="1"/>
</dbReference>
<comment type="subcellular location">
    <subcellularLocation>
        <location evidence="1">Nucleus</location>
    </subcellularLocation>
</comment>
<dbReference type="InterPro" id="IPR041070">
    <property type="entry name" value="JHD"/>
</dbReference>
<proteinExistence type="predicted"/>
<evidence type="ECO:0000256" key="1">
    <source>
        <dbReference type="ARBA" id="ARBA00004123"/>
    </source>
</evidence>
<evidence type="ECO:0000259" key="11">
    <source>
        <dbReference type="PROSITE" id="PS51184"/>
    </source>
</evidence>
<accession>A0ABQ6N3Q3</accession>
<dbReference type="InterPro" id="IPR003347">
    <property type="entry name" value="JmjC_dom"/>
</dbReference>
<evidence type="ECO:0000313" key="12">
    <source>
        <dbReference type="EMBL" id="GMI39104.1"/>
    </source>
</evidence>
<evidence type="ECO:0000313" key="13">
    <source>
        <dbReference type="Proteomes" id="UP001165060"/>
    </source>
</evidence>
<keyword evidence="13" id="KW-1185">Reference proteome</keyword>
<dbReference type="Pfam" id="PF17811">
    <property type="entry name" value="JHD"/>
    <property type="match status" value="1"/>
</dbReference>
<dbReference type="InterPro" id="IPR050690">
    <property type="entry name" value="JHDM1_Histone_Demethylase"/>
</dbReference>
<feature type="domain" description="JmjC" evidence="11">
    <location>
        <begin position="181"/>
        <end position="342"/>
    </location>
</feature>
<keyword evidence="6" id="KW-0408">Iron</keyword>
<name>A0ABQ6N3Q3_9STRA</name>
<reference evidence="12 13" key="1">
    <citation type="journal article" date="2023" name="Commun. Biol.">
        <title>Genome analysis of Parmales, the sister group of diatoms, reveals the evolutionary specialization of diatoms from phago-mixotrophs to photoautotrophs.</title>
        <authorList>
            <person name="Ban H."/>
            <person name="Sato S."/>
            <person name="Yoshikawa S."/>
            <person name="Yamada K."/>
            <person name="Nakamura Y."/>
            <person name="Ichinomiya M."/>
            <person name="Sato N."/>
            <person name="Blanc-Mathieu R."/>
            <person name="Endo H."/>
            <person name="Kuwata A."/>
            <person name="Ogata H."/>
        </authorList>
    </citation>
    <scope>NUCLEOTIDE SEQUENCE [LARGE SCALE GENOMIC DNA]</scope>
</reference>
<keyword evidence="3" id="KW-0156">Chromatin regulator</keyword>
<evidence type="ECO:0000256" key="5">
    <source>
        <dbReference type="ARBA" id="ARBA00023002"/>
    </source>
</evidence>
<evidence type="ECO:0000256" key="4">
    <source>
        <dbReference type="ARBA" id="ARBA00022964"/>
    </source>
</evidence>
<evidence type="ECO:0000256" key="6">
    <source>
        <dbReference type="ARBA" id="ARBA00023004"/>
    </source>
</evidence>
<protein>
    <recommendedName>
        <fullName evidence="11">JmjC domain-containing protein</fullName>
    </recommendedName>
</protein>
<keyword evidence="8" id="KW-0804">Transcription</keyword>
<feature type="region of interest" description="Disordered" evidence="10">
    <location>
        <begin position="447"/>
        <end position="471"/>
    </location>
</feature>
<organism evidence="12 13">
    <name type="scientific">Tetraparma gracilis</name>
    <dbReference type="NCBI Taxonomy" id="2962635"/>
    <lineage>
        <taxon>Eukaryota</taxon>
        <taxon>Sar</taxon>
        <taxon>Stramenopiles</taxon>
        <taxon>Ochrophyta</taxon>
        <taxon>Bolidophyceae</taxon>
        <taxon>Parmales</taxon>
        <taxon>Triparmaceae</taxon>
        <taxon>Tetraparma</taxon>
    </lineage>
</organism>
<gene>
    <name evidence="12" type="ORF">TeGR_g7040</name>
</gene>
<keyword evidence="9" id="KW-0539">Nucleus</keyword>
<keyword evidence="2" id="KW-0479">Metal-binding</keyword>
<evidence type="ECO:0000256" key="8">
    <source>
        <dbReference type="ARBA" id="ARBA00023163"/>
    </source>
</evidence>
<evidence type="ECO:0000256" key="3">
    <source>
        <dbReference type="ARBA" id="ARBA00022853"/>
    </source>
</evidence>
<sequence length="471" mass="51438">MAAQPSPQTTYRWVCGAGDGDYALPDLPPLLPPPLNRKVSLDAVTGKIKTGNRSTLIDGLKAKLSCMPAASDRVCPRVGQETFGDGREYIAANGFRLPLVITPLPPSSPPSTCAFGLKVPPPSFKPRDLLHILHPSFPVSCINVKYQSTNASITTLQEWVDYMETPAGDRATVNNLISLEYSDTSLASLTEPPSIVRFLSAVDRSWPASRRADNSVCPKVDSYCLSSPAGAYCDFHADFGGSSVFYHVHEGRKQFLVLPPTADVLRAYEAWLCMENQCDVFFPSLVEPSLLALVTVDAGETLLLPSGYIHAVFTPQDSLVFGGNFLTTHCIENQLRVFSVEVRTHVLEEYRFPFFKQLQYFMAASLLQRARGEGEPLAEAEREGAPALTAALRAWGMGLAGAGEERELAYNSVEECAVYAARTCGYGETQVREFVDELELRVKGEWGGGGGKVRKAEAGGEWEGERKKTQT</sequence>
<dbReference type="PANTHER" id="PTHR23123">
    <property type="entry name" value="PHD/F-BOX CONTAINING PROTEIN"/>
    <property type="match status" value="1"/>
</dbReference>
<comment type="caution">
    <text evidence="12">The sequence shown here is derived from an EMBL/GenBank/DDBJ whole genome shotgun (WGS) entry which is preliminary data.</text>
</comment>
<dbReference type="Proteomes" id="UP001165060">
    <property type="component" value="Unassembled WGS sequence"/>
</dbReference>